<sequence length="51" mass="5391">MLAVSCDSRAAVDAMNEAAAKHGGTADINARQDYGFMYNRSLADPDDAKQG</sequence>
<name>A0ABV1YZB7_9HYPH</name>
<dbReference type="InterPro" id="IPR029068">
    <property type="entry name" value="Glyas_Bleomycin-R_OHBP_Dase"/>
</dbReference>
<gene>
    <name evidence="1" type="ORF">NKI36_13290</name>
</gene>
<organism evidence="1 2">
    <name type="scientific">Mesorhizobium caraganae</name>
    <dbReference type="NCBI Taxonomy" id="483206"/>
    <lineage>
        <taxon>Bacteria</taxon>
        <taxon>Pseudomonadati</taxon>
        <taxon>Pseudomonadota</taxon>
        <taxon>Alphaproteobacteria</taxon>
        <taxon>Hyphomicrobiales</taxon>
        <taxon>Phyllobacteriaceae</taxon>
        <taxon>Mesorhizobium</taxon>
    </lineage>
</organism>
<accession>A0ABV1YZB7</accession>
<comment type="caution">
    <text evidence="1">The sequence shown here is derived from an EMBL/GenBank/DDBJ whole genome shotgun (WGS) entry which is preliminary data.</text>
</comment>
<dbReference type="SUPFAM" id="SSF54593">
    <property type="entry name" value="Glyoxalase/Bleomycin resistance protein/Dihydroxybiphenyl dioxygenase"/>
    <property type="match status" value="1"/>
</dbReference>
<dbReference type="RefSeq" id="WP_352558005.1">
    <property type="nucleotide sequence ID" value="NZ_JAMYQB010000009.1"/>
</dbReference>
<proteinExistence type="predicted"/>
<evidence type="ECO:0000313" key="1">
    <source>
        <dbReference type="EMBL" id="MER9405024.1"/>
    </source>
</evidence>
<evidence type="ECO:0000313" key="2">
    <source>
        <dbReference type="Proteomes" id="UP001433071"/>
    </source>
</evidence>
<reference evidence="1 2" key="1">
    <citation type="journal article" date="2024" name="Proc. Natl. Acad. Sci. U.S.A.">
        <title>The evolutionary genomics of adaptation to stress in wild rhizobium bacteria.</title>
        <authorList>
            <person name="Kehlet-Delgado H."/>
            <person name="Montoya A.P."/>
            <person name="Jensen K.T."/>
            <person name="Wendlandt C.E."/>
            <person name="Dexheimer C."/>
            <person name="Roberts M."/>
            <person name="Torres Martinez L."/>
            <person name="Friesen M.L."/>
            <person name="Griffitts J.S."/>
            <person name="Porter S.S."/>
        </authorList>
    </citation>
    <scope>NUCLEOTIDE SEQUENCE [LARGE SCALE GENOMIC DNA]</scope>
    <source>
        <strain evidence="1 2">M0641</strain>
    </source>
</reference>
<dbReference type="Gene3D" id="3.10.180.10">
    <property type="entry name" value="2,3-Dihydroxybiphenyl 1,2-Dioxygenase, domain 1"/>
    <property type="match status" value="1"/>
</dbReference>
<dbReference type="Proteomes" id="UP001433071">
    <property type="component" value="Unassembled WGS sequence"/>
</dbReference>
<dbReference type="EMBL" id="JAMYQB010000009">
    <property type="protein sequence ID" value="MER9405024.1"/>
    <property type="molecule type" value="Genomic_DNA"/>
</dbReference>
<protein>
    <submittedName>
        <fullName evidence="1">Uncharacterized protein</fullName>
    </submittedName>
</protein>
<keyword evidence="2" id="KW-1185">Reference proteome</keyword>